<dbReference type="EMBL" id="JAHWQX010000001">
    <property type="protein sequence ID" value="MBW3095731.1"/>
    <property type="molecule type" value="Genomic_DNA"/>
</dbReference>
<dbReference type="InterPro" id="IPR013114">
    <property type="entry name" value="FabA_FabZ"/>
</dbReference>
<gene>
    <name evidence="2" type="ORF">KY465_00400</name>
</gene>
<dbReference type="PANTHER" id="PTHR30272:SF1">
    <property type="entry name" value="3-HYDROXYACYL-[ACYL-CARRIER-PROTEIN] DEHYDRATASE"/>
    <property type="match status" value="1"/>
</dbReference>
<comment type="caution">
    <text evidence="2">The sequence shown here is derived from an EMBL/GenBank/DDBJ whole genome shotgun (WGS) entry which is preliminary data.</text>
</comment>
<sequence>MLLEYFQMIDRVTALDPGAGRLEASSTVPADSTVFEGHFPGMPLVPGVLLIETMAQASGFLILAHSRFAHMPFLMAVDKAKLRDFVRPEDALAIGAELVHEGSGFAVTKGTIRSAGKPVADCQLKFRTVPLGDTPLGPVIRRRAAEVGLEGAAPLDQEGTS</sequence>
<dbReference type="Pfam" id="PF07977">
    <property type="entry name" value="FabA"/>
    <property type="match status" value="1"/>
</dbReference>
<name>A0ABS6WIG6_9HYPH</name>
<keyword evidence="1" id="KW-0456">Lyase</keyword>
<reference evidence="2" key="1">
    <citation type="submission" date="2021-07" db="EMBL/GenBank/DDBJ databases">
        <title>Pseudohoeflea marina sp. nov. a polyhydroxyalcanoate-producing bacterium.</title>
        <authorList>
            <person name="Zheng W."/>
            <person name="Yu S."/>
            <person name="Huang Y."/>
        </authorList>
    </citation>
    <scope>NUCLEOTIDE SEQUENCE</scope>
    <source>
        <strain evidence="2">DP4N28-3</strain>
    </source>
</reference>
<evidence type="ECO:0000256" key="1">
    <source>
        <dbReference type="ARBA" id="ARBA00023239"/>
    </source>
</evidence>
<evidence type="ECO:0000313" key="2">
    <source>
        <dbReference type="EMBL" id="MBW3095731.1"/>
    </source>
</evidence>
<dbReference type="PANTHER" id="PTHR30272">
    <property type="entry name" value="3-HYDROXYACYL-[ACYL-CARRIER-PROTEIN] DEHYDRATASE"/>
    <property type="match status" value="1"/>
</dbReference>
<organism evidence="2 3">
    <name type="scientific">Pseudohoeflea coraliihabitans</name>
    <dbReference type="NCBI Taxonomy" id="2860393"/>
    <lineage>
        <taxon>Bacteria</taxon>
        <taxon>Pseudomonadati</taxon>
        <taxon>Pseudomonadota</taxon>
        <taxon>Alphaproteobacteria</taxon>
        <taxon>Hyphomicrobiales</taxon>
        <taxon>Rhizobiaceae</taxon>
        <taxon>Pseudohoeflea</taxon>
    </lineage>
</organism>
<dbReference type="Proteomes" id="UP001430804">
    <property type="component" value="Unassembled WGS sequence"/>
</dbReference>
<dbReference type="CDD" id="cd01288">
    <property type="entry name" value="FabZ"/>
    <property type="match status" value="1"/>
</dbReference>
<accession>A0ABS6WIG6</accession>
<dbReference type="RefSeq" id="WP_219157209.1">
    <property type="nucleotide sequence ID" value="NZ_JAHWQX010000001.1"/>
</dbReference>
<proteinExistence type="predicted"/>
<protein>
    <submittedName>
        <fullName evidence="2">Beta-hydroxyacyl-ACP dehydratase</fullName>
    </submittedName>
</protein>
<evidence type="ECO:0000313" key="3">
    <source>
        <dbReference type="Proteomes" id="UP001430804"/>
    </source>
</evidence>
<keyword evidence="3" id="KW-1185">Reference proteome</keyword>